<comment type="caution">
    <text evidence="1">The sequence shown here is derived from an EMBL/GenBank/DDBJ whole genome shotgun (WGS) entry which is preliminary data.</text>
</comment>
<sequence length="271" mass="30904">MNRSGRGIKQDEYGFTYVDITWTLNTNEPFVLANQARQIFYVEDTIETNWHTVDTIDDVITWSRPNIEVVVIDAKMILPHQSQEHEGDDAFIDDGDGEDTATDDGSCNGQKRTRRRTRGIKLFNRRPGDKLIIQFNVEGQPTGENAKSFSTLSGIVVRSPSNAPLQVKKWARILEQAKEKMWSHIQVNGDGTRASGRVRGYGLGPTPTSNFGSTSSQSRANYETMRTEFNNMYHQVEEMKMMQERMSATMEEMMQQMSSQQQDPFESRADE</sequence>
<reference evidence="1 2" key="1">
    <citation type="journal article" date="2022" name="Hortic Res">
        <title>A haplotype resolved chromosomal level avocado genome allows analysis of novel avocado genes.</title>
        <authorList>
            <person name="Nath O."/>
            <person name="Fletcher S.J."/>
            <person name="Hayward A."/>
            <person name="Shaw L.M."/>
            <person name="Masouleh A.K."/>
            <person name="Furtado A."/>
            <person name="Henry R.J."/>
            <person name="Mitter N."/>
        </authorList>
    </citation>
    <scope>NUCLEOTIDE SEQUENCE [LARGE SCALE GENOMIC DNA]</scope>
    <source>
        <strain evidence="2">cv. Hass</strain>
    </source>
</reference>
<dbReference type="EMBL" id="CM056816">
    <property type="protein sequence ID" value="KAJ8632938.1"/>
    <property type="molecule type" value="Genomic_DNA"/>
</dbReference>
<evidence type="ECO:0000313" key="1">
    <source>
        <dbReference type="EMBL" id="KAJ8632938.1"/>
    </source>
</evidence>
<dbReference type="Proteomes" id="UP001234297">
    <property type="component" value="Chromosome 8"/>
</dbReference>
<proteinExistence type="predicted"/>
<protein>
    <submittedName>
        <fullName evidence="1">Uncharacterized protein</fullName>
    </submittedName>
</protein>
<keyword evidence="2" id="KW-1185">Reference proteome</keyword>
<name>A0ACC2LIH8_PERAE</name>
<gene>
    <name evidence="1" type="ORF">MRB53_026274</name>
</gene>
<accession>A0ACC2LIH8</accession>
<evidence type="ECO:0000313" key="2">
    <source>
        <dbReference type="Proteomes" id="UP001234297"/>
    </source>
</evidence>
<organism evidence="1 2">
    <name type="scientific">Persea americana</name>
    <name type="common">Avocado</name>
    <dbReference type="NCBI Taxonomy" id="3435"/>
    <lineage>
        <taxon>Eukaryota</taxon>
        <taxon>Viridiplantae</taxon>
        <taxon>Streptophyta</taxon>
        <taxon>Embryophyta</taxon>
        <taxon>Tracheophyta</taxon>
        <taxon>Spermatophyta</taxon>
        <taxon>Magnoliopsida</taxon>
        <taxon>Magnoliidae</taxon>
        <taxon>Laurales</taxon>
        <taxon>Lauraceae</taxon>
        <taxon>Persea</taxon>
    </lineage>
</organism>